<dbReference type="GO" id="GO:0005524">
    <property type="term" value="F:ATP binding"/>
    <property type="evidence" value="ECO:0007669"/>
    <property type="project" value="UniProtKB-KW"/>
</dbReference>
<dbReference type="EMBL" id="CAJJDM010000031">
    <property type="protein sequence ID" value="CAD8062093.1"/>
    <property type="molecule type" value="Genomic_DNA"/>
</dbReference>
<dbReference type="EC" id="6.3.1.2" evidence="3"/>
<keyword evidence="6" id="KW-0547">Nucleotide-binding</keyword>
<gene>
    <name evidence="12" type="ORF">PPRIM_AZ9-3.1.T0320325</name>
</gene>
<evidence type="ECO:0000256" key="9">
    <source>
        <dbReference type="PROSITE-ProRule" id="PRU01330"/>
    </source>
</evidence>
<name>A0A8S1L8Z9_PARPR</name>
<evidence type="ECO:0000256" key="3">
    <source>
        <dbReference type="ARBA" id="ARBA00012937"/>
    </source>
</evidence>
<dbReference type="PROSITE" id="PS00181">
    <property type="entry name" value="GLNA_ATP"/>
    <property type="match status" value="1"/>
</dbReference>
<dbReference type="InterPro" id="IPR008147">
    <property type="entry name" value="Gln_synt_N"/>
</dbReference>
<dbReference type="Pfam" id="PF00120">
    <property type="entry name" value="Gln-synt_C"/>
    <property type="match status" value="1"/>
</dbReference>
<comment type="caution">
    <text evidence="12">The sequence shown here is derived from an EMBL/GenBank/DDBJ whole genome shotgun (WGS) entry which is preliminary data.</text>
</comment>
<dbReference type="InterPro" id="IPR027303">
    <property type="entry name" value="Gln_synth_gly_rich_site"/>
</dbReference>
<reference evidence="12" key="1">
    <citation type="submission" date="2021-01" db="EMBL/GenBank/DDBJ databases">
        <authorList>
            <consortium name="Genoscope - CEA"/>
            <person name="William W."/>
        </authorList>
    </citation>
    <scope>NUCLEOTIDE SEQUENCE</scope>
</reference>
<dbReference type="PROSITE" id="PS51986">
    <property type="entry name" value="GS_BETA_GRASP"/>
    <property type="match status" value="1"/>
</dbReference>
<evidence type="ECO:0000256" key="6">
    <source>
        <dbReference type="ARBA" id="ARBA00022741"/>
    </source>
</evidence>
<evidence type="ECO:0000256" key="8">
    <source>
        <dbReference type="ARBA" id="ARBA00049436"/>
    </source>
</evidence>
<dbReference type="InterPro" id="IPR008146">
    <property type="entry name" value="Gln_synth_cat_dom"/>
</dbReference>
<feature type="domain" description="GS beta-grasp" evidence="10">
    <location>
        <begin position="25"/>
        <end position="105"/>
    </location>
</feature>
<feature type="domain" description="GS catalytic" evidence="11">
    <location>
        <begin position="113"/>
        <end position="398"/>
    </location>
</feature>
<dbReference type="FunFam" id="3.30.590.10:FF:000011">
    <property type="entry name" value="Glutamine synthetase"/>
    <property type="match status" value="1"/>
</dbReference>
<dbReference type="GO" id="GO:0006542">
    <property type="term" value="P:glutamine biosynthetic process"/>
    <property type="evidence" value="ECO:0007669"/>
    <property type="project" value="InterPro"/>
</dbReference>
<comment type="similarity">
    <text evidence="2 9">Belongs to the glutamine synthetase family.</text>
</comment>
<keyword evidence="13" id="KW-1185">Reference proteome</keyword>
<keyword evidence="7" id="KW-0067">ATP-binding</keyword>
<dbReference type="InterPro" id="IPR050292">
    <property type="entry name" value="Glutamine_Synthetase"/>
</dbReference>
<organism evidence="12 13">
    <name type="scientific">Paramecium primaurelia</name>
    <dbReference type="NCBI Taxonomy" id="5886"/>
    <lineage>
        <taxon>Eukaryota</taxon>
        <taxon>Sar</taxon>
        <taxon>Alveolata</taxon>
        <taxon>Ciliophora</taxon>
        <taxon>Intramacronucleata</taxon>
        <taxon>Oligohymenophorea</taxon>
        <taxon>Peniculida</taxon>
        <taxon>Parameciidae</taxon>
        <taxon>Paramecium</taxon>
    </lineage>
</organism>
<accession>A0A8S1L8Z9</accession>
<protein>
    <recommendedName>
        <fullName evidence="3">glutamine synthetase</fullName>
        <ecNumber evidence="3">6.3.1.2</ecNumber>
    </recommendedName>
</protein>
<keyword evidence="4" id="KW-0963">Cytoplasm</keyword>
<evidence type="ECO:0000313" key="13">
    <source>
        <dbReference type="Proteomes" id="UP000688137"/>
    </source>
</evidence>
<dbReference type="SMART" id="SM01230">
    <property type="entry name" value="Gln-synt_C"/>
    <property type="match status" value="1"/>
</dbReference>
<dbReference type="Proteomes" id="UP000688137">
    <property type="component" value="Unassembled WGS sequence"/>
</dbReference>
<evidence type="ECO:0000256" key="2">
    <source>
        <dbReference type="ARBA" id="ARBA00009897"/>
    </source>
</evidence>
<keyword evidence="5" id="KW-0436">Ligase</keyword>
<comment type="catalytic activity">
    <reaction evidence="8">
        <text>L-glutamate + NH4(+) + ATP = L-glutamine + ADP + phosphate + H(+)</text>
        <dbReference type="Rhea" id="RHEA:16169"/>
        <dbReference type="ChEBI" id="CHEBI:15378"/>
        <dbReference type="ChEBI" id="CHEBI:28938"/>
        <dbReference type="ChEBI" id="CHEBI:29985"/>
        <dbReference type="ChEBI" id="CHEBI:30616"/>
        <dbReference type="ChEBI" id="CHEBI:43474"/>
        <dbReference type="ChEBI" id="CHEBI:58359"/>
        <dbReference type="ChEBI" id="CHEBI:456216"/>
        <dbReference type="EC" id="6.3.1.2"/>
    </reaction>
</comment>
<proteinExistence type="inferred from homology"/>
<dbReference type="OMA" id="CAIGANK"/>
<dbReference type="PROSITE" id="PS51987">
    <property type="entry name" value="GS_CATALYTIC"/>
    <property type="match status" value="1"/>
</dbReference>
<sequence>MTETIENLRDFNYYQLSKAVNKTVVLAEYIWIDGTGESLRSKTKVYQTPIKTIEDLEWWTYDGSSTDQAVTRFSEIYLKPVRLIKDPFRGDPHILVLCETYLPDKKTPARYNFRWIANQIMEQAKDHKPWFGIEQEYFLLKRTGTTHLWPLGWPTGGFPYPQGRYYCSIGERNNFGRALAEAHLRACLNAGIKIAGLNAEVAPSQWEFQIGIAEGIEIGDHMWLARYILERIGEEFGIDINYDPKPILGDWNGSGAHCNYSTVTTRSEGGYRFIVDKLMPILKENHLEMIKLYGQKNELRLTGRHETGKYDQFTWGDGSRGCSVRVPIITKEQGQGYFEDRRPAANIDPYLVSAALVDVTCLNCEHLKQLNSIFEDSLKPLGQQIFQQQKEQFQQQSQ</sequence>
<dbReference type="AlphaFoldDB" id="A0A8S1L8Z9"/>
<evidence type="ECO:0000259" key="11">
    <source>
        <dbReference type="PROSITE" id="PS51987"/>
    </source>
</evidence>
<dbReference type="GO" id="GO:0004356">
    <property type="term" value="F:glutamine synthetase activity"/>
    <property type="evidence" value="ECO:0007669"/>
    <property type="project" value="UniProtKB-EC"/>
</dbReference>
<comment type="subcellular location">
    <subcellularLocation>
        <location evidence="1">Cytoplasm</location>
    </subcellularLocation>
</comment>
<dbReference type="PANTHER" id="PTHR20852:SF57">
    <property type="entry name" value="GLUTAMINE SYNTHETASE 2 CYTOPLASMIC"/>
    <property type="match status" value="1"/>
</dbReference>
<evidence type="ECO:0000313" key="12">
    <source>
        <dbReference type="EMBL" id="CAD8062093.1"/>
    </source>
</evidence>
<evidence type="ECO:0000259" key="10">
    <source>
        <dbReference type="PROSITE" id="PS51986"/>
    </source>
</evidence>
<dbReference type="GO" id="GO:0005737">
    <property type="term" value="C:cytoplasm"/>
    <property type="evidence" value="ECO:0007669"/>
    <property type="project" value="UniProtKB-SubCell"/>
</dbReference>
<dbReference type="PANTHER" id="PTHR20852">
    <property type="entry name" value="GLUTAMINE SYNTHETASE"/>
    <property type="match status" value="1"/>
</dbReference>
<evidence type="ECO:0000256" key="4">
    <source>
        <dbReference type="ARBA" id="ARBA00022490"/>
    </source>
</evidence>
<evidence type="ECO:0000256" key="5">
    <source>
        <dbReference type="ARBA" id="ARBA00022598"/>
    </source>
</evidence>
<evidence type="ECO:0000256" key="1">
    <source>
        <dbReference type="ARBA" id="ARBA00004496"/>
    </source>
</evidence>
<evidence type="ECO:0000256" key="7">
    <source>
        <dbReference type="ARBA" id="ARBA00022840"/>
    </source>
</evidence>